<dbReference type="Proteomes" id="UP000037088">
    <property type="component" value="Unassembled WGS sequence"/>
</dbReference>
<name>A0A0L7T990_9GAMM</name>
<protein>
    <recommendedName>
        <fullName evidence="1">Tlde1 domain-containing protein</fullName>
    </recommendedName>
</protein>
<evidence type="ECO:0000313" key="4">
    <source>
        <dbReference type="Proteomes" id="UP000036851"/>
    </source>
</evidence>
<evidence type="ECO:0000313" key="3">
    <source>
        <dbReference type="EMBL" id="KOC94939.1"/>
    </source>
</evidence>
<proteinExistence type="predicted"/>
<dbReference type="EMBL" id="JRXE01000004">
    <property type="protein sequence ID" value="KOC91939.1"/>
    <property type="molecule type" value="Genomic_DNA"/>
</dbReference>
<evidence type="ECO:0000313" key="5">
    <source>
        <dbReference type="Proteomes" id="UP000037088"/>
    </source>
</evidence>
<evidence type="ECO:0000313" key="2">
    <source>
        <dbReference type="EMBL" id="KOC91939.1"/>
    </source>
</evidence>
<accession>A0A0L7T990</accession>
<keyword evidence="5" id="KW-1185">Reference proteome</keyword>
<dbReference type="InterPro" id="IPR021225">
    <property type="entry name" value="Tlde1_dom"/>
</dbReference>
<gene>
    <name evidence="2" type="ORF">NG42_04095</name>
    <name evidence="3" type="ORF">NG43_01615</name>
</gene>
<dbReference type="PATRIC" id="fig|1560201.3.peg.883"/>
<reference evidence="4 5" key="1">
    <citation type="journal article" date="2015" name="Int. J. Syst. Evol. Microbiol.">
        <title>Erwinia iniecta sp. nov., isolated from Russian wheat aphids (Diuraphis noxia).</title>
        <authorList>
            <person name="Campillo T."/>
            <person name="Luna E."/>
            <person name="Portier P."/>
            <person name="Fischer-Le Saux M."/>
            <person name="Lapitan N."/>
            <person name="Tisserat N.A."/>
            <person name="Leach J.E."/>
        </authorList>
    </citation>
    <scope>NUCLEOTIDE SEQUENCE [LARGE SCALE GENOMIC DNA]</scope>
    <source>
        <strain evidence="2 5">B120</strain>
        <strain evidence="3 4">B149</strain>
    </source>
</reference>
<sequence length="175" mass="19521">MPLQGKFVVNDADFCPLLIYGVGTFMAYSGKDQYRNRAGCVGVPNLGPIPDGRYHIVKRPGSGWKGVIRADLHDFYSWPTSTPVIKYEWFALYRDDGMIDDHTWINGVERGNFRLHPPGPMGISLGCITFQHRIDFLTVRQALLSTQQTKLPNGLMSYGTIEVILNGSETCPNGV</sequence>
<evidence type="ECO:0000259" key="1">
    <source>
        <dbReference type="Pfam" id="PF10908"/>
    </source>
</evidence>
<dbReference type="Pfam" id="PF10908">
    <property type="entry name" value="Tlde1_dom"/>
    <property type="match status" value="1"/>
</dbReference>
<dbReference type="Proteomes" id="UP000036851">
    <property type="component" value="Unassembled WGS sequence"/>
</dbReference>
<dbReference type="EMBL" id="JRXF01000002">
    <property type="protein sequence ID" value="KOC94939.1"/>
    <property type="molecule type" value="Genomic_DNA"/>
</dbReference>
<comment type="caution">
    <text evidence="2">The sequence shown here is derived from an EMBL/GenBank/DDBJ whole genome shotgun (WGS) entry which is preliminary data.</text>
</comment>
<dbReference type="OrthoDB" id="6490254at2"/>
<feature type="domain" description="Tlde1" evidence="1">
    <location>
        <begin position="24"/>
        <end position="152"/>
    </location>
</feature>
<dbReference type="AlphaFoldDB" id="A0A0L7T990"/>
<organism evidence="2 5">
    <name type="scientific">Winslowiella iniecta</name>
    <dbReference type="NCBI Taxonomy" id="1560201"/>
    <lineage>
        <taxon>Bacteria</taxon>
        <taxon>Pseudomonadati</taxon>
        <taxon>Pseudomonadota</taxon>
        <taxon>Gammaproteobacteria</taxon>
        <taxon>Enterobacterales</taxon>
        <taxon>Erwiniaceae</taxon>
        <taxon>Winslowiella</taxon>
    </lineage>
</organism>
<dbReference type="RefSeq" id="WP_052897985.1">
    <property type="nucleotide sequence ID" value="NZ_JRXE01000004.1"/>
</dbReference>